<reference evidence="2 3" key="1">
    <citation type="submission" date="2019-01" db="EMBL/GenBank/DDBJ databases">
        <title>Litorilituus lipolytica sp. nov., isolated from intertidal sand of the Yellow Sea in China.</title>
        <authorList>
            <person name="Liu A."/>
        </authorList>
    </citation>
    <scope>NUCLEOTIDE SEQUENCE [LARGE SCALE GENOMIC DNA]</scope>
    <source>
        <strain evidence="2 3">RZ04</strain>
    </source>
</reference>
<dbReference type="Pfam" id="PF06167">
    <property type="entry name" value="Peptidase_M90"/>
    <property type="match status" value="1"/>
</dbReference>
<name>A0A502KV41_9GAMM</name>
<dbReference type="OrthoDB" id="9786424at2"/>
<sequence length="274" mass="31509">MYAYLLPIVVALIIIAYLAGKPYWRAYQRDKIKAQPFKKEWRKIIQQRMPYFRQMPADLQLQLKQHIQVFLAEKHFVGCNGVVITDEIRVTVAAQACLLLLNRQTNYYPKLRTILVYPSAFIKQQRSKAAGGIEHTQQVTLAGESWDFGKVVLSWQDTVAGADIPNDGRNVVIHEFAHQLDQETGRANGAPILAKGQSYQAWSEAFIVQFEQLRKQANSGVPSLFDYYGATEPAEFFAVTSEVFFEQPQAFFAKHPTLYQQLRQFYHVDPIYWA</sequence>
<evidence type="ECO:0000256" key="1">
    <source>
        <dbReference type="SAM" id="Phobius"/>
    </source>
</evidence>
<dbReference type="InterPro" id="IPR024079">
    <property type="entry name" value="MetalloPept_cat_dom_sf"/>
</dbReference>
<gene>
    <name evidence="2" type="ORF">EPA86_08395</name>
</gene>
<keyword evidence="1" id="KW-0472">Membrane</keyword>
<dbReference type="Proteomes" id="UP000315303">
    <property type="component" value="Unassembled WGS sequence"/>
</dbReference>
<dbReference type="Gene3D" id="3.40.390.10">
    <property type="entry name" value="Collagenase (Catalytic Domain)"/>
    <property type="match status" value="1"/>
</dbReference>
<accession>A0A502KV41</accession>
<dbReference type="GO" id="GO:0005829">
    <property type="term" value="C:cytosol"/>
    <property type="evidence" value="ECO:0007669"/>
    <property type="project" value="TreeGrafter"/>
</dbReference>
<dbReference type="GO" id="GO:0004177">
    <property type="term" value="F:aminopeptidase activity"/>
    <property type="evidence" value="ECO:0007669"/>
    <property type="project" value="TreeGrafter"/>
</dbReference>
<organism evidence="2 3">
    <name type="scientific">Litorilituus lipolyticus</name>
    <dbReference type="NCBI Taxonomy" id="2491017"/>
    <lineage>
        <taxon>Bacteria</taxon>
        <taxon>Pseudomonadati</taxon>
        <taxon>Pseudomonadota</taxon>
        <taxon>Gammaproteobacteria</taxon>
        <taxon>Alteromonadales</taxon>
        <taxon>Colwelliaceae</taxon>
        <taxon>Litorilituus</taxon>
    </lineage>
</organism>
<dbReference type="SUPFAM" id="SSF55486">
    <property type="entry name" value="Metalloproteases ('zincins'), catalytic domain"/>
    <property type="match status" value="1"/>
</dbReference>
<evidence type="ECO:0000313" key="2">
    <source>
        <dbReference type="EMBL" id="TPH15590.1"/>
    </source>
</evidence>
<dbReference type="RefSeq" id="WP_140602989.1">
    <property type="nucleotide sequence ID" value="NZ_SAWY01000019.1"/>
</dbReference>
<evidence type="ECO:0000313" key="3">
    <source>
        <dbReference type="Proteomes" id="UP000315303"/>
    </source>
</evidence>
<dbReference type="PANTHER" id="PTHR30164:SF2">
    <property type="entry name" value="PROTEIN MTFA"/>
    <property type="match status" value="1"/>
</dbReference>
<feature type="transmembrane region" description="Helical" evidence="1">
    <location>
        <begin position="6"/>
        <end position="24"/>
    </location>
</feature>
<comment type="caution">
    <text evidence="2">The sequence shown here is derived from an EMBL/GenBank/DDBJ whole genome shotgun (WGS) entry which is preliminary data.</text>
</comment>
<proteinExistence type="predicted"/>
<keyword evidence="3" id="KW-1185">Reference proteome</keyword>
<dbReference type="InterPro" id="IPR010384">
    <property type="entry name" value="MtfA_fam"/>
</dbReference>
<dbReference type="Gene3D" id="1.10.472.150">
    <property type="entry name" value="Glucose-regulated metallo-peptidase M90, N-terminal domain"/>
    <property type="match status" value="1"/>
</dbReference>
<keyword evidence="1" id="KW-1133">Transmembrane helix</keyword>
<dbReference type="PANTHER" id="PTHR30164">
    <property type="entry name" value="MTFA PEPTIDASE"/>
    <property type="match status" value="1"/>
</dbReference>
<dbReference type="GO" id="GO:0008237">
    <property type="term" value="F:metallopeptidase activity"/>
    <property type="evidence" value="ECO:0007669"/>
    <property type="project" value="InterPro"/>
</dbReference>
<dbReference type="InterPro" id="IPR042252">
    <property type="entry name" value="MtfA_N"/>
</dbReference>
<keyword evidence="1" id="KW-0812">Transmembrane</keyword>
<dbReference type="EMBL" id="SAWY01000019">
    <property type="protein sequence ID" value="TPH15590.1"/>
    <property type="molecule type" value="Genomic_DNA"/>
</dbReference>
<dbReference type="CDD" id="cd20169">
    <property type="entry name" value="Peptidase_M90_mtfA"/>
    <property type="match status" value="1"/>
</dbReference>
<protein>
    <submittedName>
        <fullName evidence="2">Zinc-dependent peptidase</fullName>
    </submittedName>
</protein>
<dbReference type="AlphaFoldDB" id="A0A502KV41"/>